<evidence type="ECO:0000256" key="1">
    <source>
        <dbReference type="SAM" id="MobiDB-lite"/>
    </source>
</evidence>
<gene>
    <name evidence="3" type="ORF">C2S53_004370</name>
</gene>
<feature type="compositionally biased region" description="Pro residues" evidence="1">
    <location>
        <begin position="19"/>
        <end position="35"/>
    </location>
</feature>
<dbReference type="Proteomes" id="UP001190926">
    <property type="component" value="Unassembled WGS sequence"/>
</dbReference>
<feature type="compositionally biased region" description="Pro residues" evidence="1">
    <location>
        <begin position="99"/>
        <end position="108"/>
    </location>
</feature>
<accession>A0AAD4INY9</accession>
<dbReference type="InterPro" id="IPR012677">
    <property type="entry name" value="Nucleotide-bd_a/b_plait_sf"/>
</dbReference>
<evidence type="ECO:0000313" key="3">
    <source>
        <dbReference type="EMBL" id="KAH6756109.1"/>
    </source>
</evidence>
<keyword evidence="4" id="KW-1185">Reference proteome</keyword>
<organism evidence="3 4">
    <name type="scientific">Perilla frutescens var. hirtella</name>
    <name type="common">Perilla citriodora</name>
    <name type="synonym">Perilla setoyensis</name>
    <dbReference type="NCBI Taxonomy" id="608512"/>
    <lineage>
        <taxon>Eukaryota</taxon>
        <taxon>Viridiplantae</taxon>
        <taxon>Streptophyta</taxon>
        <taxon>Embryophyta</taxon>
        <taxon>Tracheophyta</taxon>
        <taxon>Spermatophyta</taxon>
        <taxon>Magnoliopsida</taxon>
        <taxon>eudicotyledons</taxon>
        <taxon>Gunneridae</taxon>
        <taxon>Pentapetalae</taxon>
        <taxon>asterids</taxon>
        <taxon>lamiids</taxon>
        <taxon>Lamiales</taxon>
        <taxon>Lamiaceae</taxon>
        <taxon>Nepetoideae</taxon>
        <taxon>Elsholtzieae</taxon>
        <taxon>Perilla</taxon>
    </lineage>
</organism>
<protein>
    <recommendedName>
        <fullName evidence="2">Mei2-like C-terminal RNA recognition motif domain-containing protein</fullName>
    </recommendedName>
</protein>
<sequence>MTPQASTSTKLNPFAPEYNPIPPGITPSPHAPPPFFLSSPPSTAYRLPPSSPCLPPSLLLAHQILPYLPSTSHTTQQQFYPTTYSTYYVTSQNQVSTTLPPPQRPPPTTAVAAQYGQPGRDLTTRGRGFRRGRDSSWREREDKTRLKFERNCVGFSKHQQLSKRGMHKVENKHKIMPLNREEEKTTVMIKNIPYACPRKELMSMLDEFCLLGNRKAGNEGTSSRKEADEQLITYAYDFLYLPVDFRTKKSRGFAFVNFTNSRAAWEFFDSFHLKKWHYVERLNWPKKIEIVCAKIQGKEDLMNHFCESVFECETDEFLPLSFRPARDGSGKAVEVTVVGNRRPAAAPRWESRRP</sequence>
<feature type="region of interest" description="Disordered" evidence="1">
    <location>
        <begin position="1"/>
        <end position="35"/>
    </location>
</feature>
<feature type="compositionally biased region" description="Polar residues" evidence="1">
    <location>
        <begin position="1"/>
        <end position="11"/>
    </location>
</feature>
<feature type="compositionally biased region" description="Basic and acidic residues" evidence="1">
    <location>
        <begin position="131"/>
        <end position="141"/>
    </location>
</feature>
<dbReference type="AlphaFoldDB" id="A0AAD4INY9"/>
<dbReference type="GO" id="GO:0003676">
    <property type="term" value="F:nucleic acid binding"/>
    <property type="evidence" value="ECO:0007669"/>
    <property type="project" value="InterPro"/>
</dbReference>
<evidence type="ECO:0000259" key="2">
    <source>
        <dbReference type="Pfam" id="PF04059"/>
    </source>
</evidence>
<dbReference type="Pfam" id="PF04059">
    <property type="entry name" value="RRM_2"/>
    <property type="match status" value="1"/>
</dbReference>
<comment type="caution">
    <text evidence="3">The sequence shown here is derived from an EMBL/GenBank/DDBJ whole genome shotgun (WGS) entry which is preliminary data.</text>
</comment>
<reference evidence="3 4" key="1">
    <citation type="journal article" date="2021" name="Nat. Commun.">
        <title>Incipient diploidization of the medicinal plant Perilla within 10,000 years.</title>
        <authorList>
            <person name="Zhang Y."/>
            <person name="Shen Q."/>
            <person name="Leng L."/>
            <person name="Zhang D."/>
            <person name="Chen S."/>
            <person name="Shi Y."/>
            <person name="Ning Z."/>
            <person name="Chen S."/>
        </authorList>
    </citation>
    <scope>NUCLEOTIDE SEQUENCE [LARGE SCALE GENOMIC DNA]</scope>
    <source>
        <strain evidence="4">cv. PC099</strain>
    </source>
</reference>
<feature type="domain" description="Mei2-like C-terminal RNA recognition motif" evidence="2">
    <location>
        <begin position="234"/>
        <end position="305"/>
    </location>
</feature>
<dbReference type="EMBL" id="SDAM02029567">
    <property type="protein sequence ID" value="KAH6756109.1"/>
    <property type="molecule type" value="Genomic_DNA"/>
</dbReference>
<feature type="region of interest" description="Disordered" evidence="1">
    <location>
        <begin position="95"/>
        <end position="141"/>
    </location>
</feature>
<evidence type="ECO:0000313" key="4">
    <source>
        <dbReference type="Proteomes" id="UP001190926"/>
    </source>
</evidence>
<dbReference type="SUPFAM" id="SSF54928">
    <property type="entry name" value="RNA-binding domain, RBD"/>
    <property type="match status" value="1"/>
</dbReference>
<name>A0AAD4INY9_PERFH</name>
<dbReference type="InterPro" id="IPR007201">
    <property type="entry name" value="Mei2-like_Rrm_C"/>
</dbReference>
<proteinExistence type="predicted"/>
<dbReference type="Gene3D" id="3.30.70.330">
    <property type="match status" value="1"/>
</dbReference>
<dbReference type="InterPro" id="IPR035979">
    <property type="entry name" value="RBD_domain_sf"/>
</dbReference>